<dbReference type="EC" id="3.1.4.-" evidence="3"/>
<evidence type="ECO:0000256" key="2">
    <source>
        <dbReference type="ARBA" id="ARBA00022801"/>
    </source>
</evidence>
<feature type="transmembrane region" description="Helical" evidence="4">
    <location>
        <begin position="184"/>
        <end position="205"/>
    </location>
</feature>
<dbReference type="PROSITE" id="PS51845">
    <property type="entry name" value="PDEASE_I_2"/>
    <property type="match status" value="1"/>
</dbReference>
<proteinExistence type="inferred from homology"/>
<feature type="domain" description="PDEase" evidence="5">
    <location>
        <begin position="426"/>
        <end position="745"/>
    </location>
</feature>
<sequence length="745" mass="83529">MKQLAANNQSLVVKSSEIRRQSLILGREMTQNTRVSVVTSRNIHNINRLTQMSVGKQLGHESSGVRKPSGGDESFEVIKGPILTELGLHYAWHAVLLVLSHLAGLSQFSYYSLTSYVFLAFAALQLGRLVSKADPISVIPLYLSFAPYILFQTFAGDGHMIFCGLWYASIMGMILQISRSKLEYHVGGMSLCFIALYIVTTFVIYPCMSYAPSWAFVLGASTVPSNTLPCTSGSGSSCQCGYGYLPNSDGTSCTWAISFNAPREQEITFIISILLICMSAFMLQQHVREYAFNLLDRQYAVMNLSDQNANLQQQLKQMRNDDNLDLDSPITKVIKVIREIQIKGDLEADVMESLDYVILLLSSNQLFMPNLNVTKEAMDTDVNKWLNAMVNNQETARPKMGSTANLLDQQPHLLAPVGLDQMKPMSFGTSEANVIEVLENIDTWEFDIFELARVTGGRPLYHLGMALFELYNFQSAFNVDESVMRAFLQKIESSYRPNSYHNSTHAADVMHSMHYFLTVLGLNELVTSEDAFAGIIAGAMHDVDHPGFNNAFMIATSSPTAIRYNDTAVLEHYHASTGFEIMLNEPGCNVLGGLPPERYKSLRASIISMILATDMTGHFEYIAKFKNKMNGAGLEISDPKDRQLCMDIAIKCGDINNAAKSQSLCTQWAMNIMEEFFKQGDAERKRGLPISMFMDRQTTVISKCQVGFIDYIVLPLYEVWDQYMNDDSKFPALENLRANRDYWKR</sequence>
<keyword evidence="7" id="KW-1185">Reference proteome</keyword>
<keyword evidence="4" id="KW-0472">Membrane</keyword>
<dbReference type="EMBL" id="JADGIZ020000030">
    <property type="protein sequence ID" value="KAL2914795.1"/>
    <property type="molecule type" value="Genomic_DNA"/>
</dbReference>
<organism evidence="6 7">
    <name type="scientific">Polyrhizophydium stewartii</name>
    <dbReference type="NCBI Taxonomy" id="2732419"/>
    <lineage>
        <taxon>Eukaryota</taxon>
        <taxon>Fungi</taxon>
        <taxon>Fungi incertae sedis</taxon>
        <taxon>Chytridiomycota</taxon>
        <taxon>Chytridiomycota incertae sedis</taxon>
        <taxon>Chytridiomycetes</taxon>
        <taxon>Rhizophydiales</taxon>
        <taxon>Rhizophydiales incertae sedis</taxon>
        <taxon>Polyrhizophydium</taxon>
    </lineage>
</organism>
<comment type="similarity">
    <text evidence="3">Belongs to the cyclic nucleotide phosphodiesterase family.</text>
</comment>
<dbReference type="PROSITE" id="PS00126">
    <property type="entry name" value="PDEASE_I_1"/>
    <property type="match status" value="1"/>
</dbReference>
<keyword evidence="1 3" id="KW-0479">Metal-binding</keyword>
<evidence type="ECO:0000256" key="1">
    <source>
        <dbReference type="ARBA" id="ARBA00022723"/>
    </source>
</evidence>
<keyword evidence="4" id="KW-0812">Transmembrane</keyword>
<dbReference type="InterPro" id="IPR023088">
    <property type="entry name" value="PDEase"/>
</dbReference>
<dbReference type="InterPro" id="IPR003607">
    <property type="entry name" value="HD/PDEase_dom"/>
</dbReference>
<protein>
    <recommendedName>
        <fullName evidence="3">Phosphodiesterase</fullName>
        <ecNumber evidence="3">3.1.4.-</ecNumber>
    </recommendedName>
</protein>
<dbReference type="CDD" id="cd00077">
    <property type="entry name" value="HDc"/>
    <property type="match status" value="1"/>
</dbReference>
<evidence type="ECO:0000256" key="4">
    <source>
        <dbReference type="SAM" id="Phobius"/>
    </source>
</evidence>
<dbReference type="PANTHER" id="PTHR11347">
    <property type="entry name" value="CYCLIC NUCLEOTIDE PHOSPHODIESTERASE"/>
    <property type="match status" value="1"/>
</dbReference>
<comment type="cofactor">
    <cofactor evidence="3">
        <name>a divalent metal cation</name>
        <dbReference type="ChEBI" id="CHEBI:60240"/>
    </cofactor>
    <text evidence="3">Binds 2 divalent metal cations per subunit. Site 1 may preferentially bind zinc ions, while site 2 has a preference for magnesium and/or manganese ions.</text>
</comment>
<evidence type="ECO:0000313" key="6">
    <source>
        <dbReference type="EMBL" id="KAL2914795.1"/>
    </source>
</evidence>
<dbReference type="Proteomes" id="UP001527925">
    <property type="component" value="Unassembled WGS sequence"/>
</dbReference>
<evidence type="ECO:0000313" key="7">
    <source>
        <dbReference type="Proteomes" id="UP001527925"/>
    </source>
</evidence>
<dbReference type="InterPro" id="IPR002073">
    <property type="entry name" value="PDEase_catalytic_dom"/>
</dbReference>
<evidence type="ECO:0000256" key="3">
    <source>
        <dbReference type="RuleBase" id="RU363067"/>
    </source>
</evidence>
<feature type="transmembrane region" description="Helical" evidence="4">
    <location>
        <begin position="108"/>
        <end position="124"/>
    </location>
</feature>
<dbReference type="Pfam" id="PF00233">
    <property type="entry name" value="PDEase_I"/>
    <property type="match status" value="1"/>
</dbReference>
<reference evidence="6 7" key="1">
    <citation type="submission" date="2023-09" db="EMBL/GenBank/DDBJ databases">
        <title>Pangenome analysis of Batrachochytrium dendrobatidis and related Chytrids.</title>
        <authorList>
            <person name="Yacoub M.N."/>
            <person name="Stajich J.E."/>
            <person name="James T.Y."/>
        </authorList>
    </citation>
    <scope>NUCLEOTIDE SEQUENCE [LARGE SCALE GENOMIC DNA]</scope>
    <source>
        <strain evidence="6 7">JEL0888</strain>
    </source>
</reference>
<name>A0ABR4N5S5_9FUNG</name>
<dbReference type="InterPro" id="IPR036971">
    <property type="entry name" value="PDEase_catalytic_dom_sf"/>
</dbReference>
<keyword evidence="2 3" id="KW-0378">Hydrolase</keyword>
<gene>
    <name evidence="6" type="ORF">HK105_205726</name>
</gene>
<dbReference type="PRINTS" id="PR00387">
    <property type="entry name" value="PDIESTERASE1"/>
</dbReference>
<dbReference type="InterPro" id="IPR023174">
    <property type="entry name" value="PDEase_CS"/>
</dbReference>
<dbReference type="SUPFAM" id="SSF109604">
    <property type="entry name" value="HD-domain/PDEase-like"/>
    <property type="match status" value="1"/>
</dbReference>
<accession>A0ABR4N5S5</accession>
<evidence type="ECO:0000259" key="5">
    <source>
        <dbReference type="PROSITE" id="PS51845"/>
    </source>
</evidence>
<dbReference type="Gene3D" id="1.10.1300.10">
    <property type="entry name" value="3'5'-cyclic nucleotide phosphodiesterase, catalytic domain"/>
    <property type="match status" value="1"/>
</dbReference>
<comment type="caution">
    <text evidence="6">The sequence shown here is derived from an EMBL/GenBank/DDBJ whole genome shotgun (WGS) entry which is preliminary data.</text>
</comment>
<keyword evidence="4" id="KW-1133">Transmembrane helix</keyword>